<accession>X1B7X8</accession>
<comment type="caution">
    <text evidence="2">The sequence shown here is derived from an EMBL/GenBank/DDBJ whole genome shotgun (WGS) entry which is preliminary data.</text>
</comment>
<proteinExistence type="predicted"/>
<feature type="compositionally biased region" description="Basic and acidic residues" evidence="1">
    <location>
        <begin position="71"/>
        <end position="85"/>
    </location>
</feature>
<reference evidence="2" key="1">
    <citation type="journal article" date="2014" name="Front. Microbiol.">
        <title>High frequency of phylogenetically diverse reductive dehalogenase-homologous genes in deep subseafloor sedimentary metagenomes.</title>
        <authorList>
            <person name="Kawai M."/>
            <person name="Futagami T."/>
            <person name="Toyoda A."/>
            <person name="Takaki Y."/>
            <person name="Nishi S."/>
            <person name="Hori S."/>
            <person name="Arai W."/>
            <person name="Tsubouchi T."/>
            <person name="Morono Y."/>
            <person name="Uchiyama I."/>
            <person name="Ito T."/>
            <person name="Fujiyama A."/>
            <person name="Inagaki F."/>
            <person name="Takami H."/>
        </authorList>
    </citation>
    <scope>NUCLEOTIDE SEQUENCE</scope>
    <source>
        <strain evidence="2">Expedition CK06-06</strain>
    </source>
</reference>
<gene>
    <name evidence="2" type="ORF">S01H4_33518</name>
</gene>
<protein>
    <submittedName>
        <fullName evidence="2">Uncharacterized protein</fullName>
    </submittedName>
</protein>
<evidence type="ECO:0000256" key="1">
    <source>
        <dbReference type="SAM" id="MobiDB-lite"/>
    </source>
</evidence>
<sequence>MKNEIPEGMTEEEYKEGIKTIKLLKALNHPIRRMIFEFVLNHKDSEFIEKGEENDWHPGMRVAEDFFNGKTEAKQPEKGDKDEDN</sequence>
<organism evidence="2">
    <name type="scientific">marine sediment metagenome</name>
    <dbReference type="NCBI Taxonomy" id="412755"/>
    <lineage>
        <taxon>unclassified sequences</taxon>
        <taxon>metagenomes</taxon>
        <taxon>ecological metagenomes</taxon>
    </lineage>
</organism>
<evidence type="ECO:0000313" key="2">
    <source>
        <dbReference type="EMBL" id="GAG80248.1"/>
    </source>
</evidence>
<dbReference type="AlphaFoldDB" id="X1B7X8"/>
<feature type="region of interest" description="Disordered" evidence="1">
    <location>
        <begin position="66"/>
        <end position="85"/>
    </location>
</feature>
<dbReference type="EMBL" id="BART01017651">
    <property type="protein sequence ID" value="GAG80248.1"/>
    <property type="molecule type" value="Genomic_DNA"/>
</dbReference>
<name>X1B7X8_9ZZZZ</name>